<evidence type="ECO:0000256" key="1">
    <source>
        <dbReference type="SAM" id="MobiDB-lite"/>
    </source>
</evidence>
<sequence length="64" mass="7754">MSIPTILAQIKQSGDKENSENQSFQKKDEKKRKFRTLFLERSNFQVKDEFHREVGLKRKEKNKR</sequence>
<protein>
    <submittedName>
        <fullName evidence="2">Uncharacterized protein</fullName>
    </submittedName>
</protein>
<dbReference type="Proteomes" id="UP000285773">
    <property type="component" value="Unassembled WGS sequence"/>
</dbReference>
<dbReference type="EMBL" id="QSIO01000004">
    <property type="protein sequence ID" value="RHC93694.1"/>
    <property type="molecule type" value="Genomic_DNA"/>
</dbReference>
<evidence type="ECO:0000313" key="3">
    <source>
        <dbReference type="Proteomes" id="UP000285773"/>
    </source>
</evidence>
<name>A0A414CFD4_STRPA</name>
<gene>
    <name evidence="2" type="ORF">DW820_08910</name>
</gene>
<feature type="region of interest" description="Disordered" evidence="1">
    <location>
        <begin position="1"/>
        <end position="30"/>
    </location>
</feature>
<reference evidence="2 3" key="1">
    <citation type="submission" date="2018-08" db="EMBL/GenBank/DDBJ databases">
        <title>A genome reference for cultivated species of the human gut microbiota.</title>
        <authorList>
            <person name="Zou Y."/>
            <person name="Xue W."/>
            <person name="Luo G."/>
        </authorList>
    </citation>
    <scope>NUCLEOTIDE SEQUENCE [LARGE SCALE GENOMIC DNA]</scope>
    <source>
        <strain evidence="2 3">AM33-3BH</strain>
    </source>
</reference>
<accession>A0A414CFD4</accession>
<proteinExistence type="predicted"/>
<comment type="caution">
    <text evidence="2">The sequence shown here is derived from an EMBL/GenBank/DDBJ whole genome shotgun (WGS) entry which is preliminary data.</text>
</comment>
<dbReference type="AlphaFoldDB" id="A0A414CFD4"/>
<evidence type="ECO:0000313" key="2">
    <source>
        <dbReference type="EMBL" id="RHC93694.1"/>
    </source>
</evidence>
<organism evidence="2 3">
    <name type="scientific">Streptococcus parasanguinis</name>
    <dbReference type="NCBI Taxonomy" id="1318"/>
    <lineage>
        <taxon>Bacteria</taxon>
        <taxon>Bacillati</taxon>
        <taxon>Bacillota</taxon>
        <taxon>Bacilli</taxon>
        <taxon>Lactobacillales</taxon>
        <taxon>Streptococcaceae</taxon>
        <taxon>Streptococcus</taxon>
    </lineage>
</organism>